<name>A0ABD0Z4Z5_9HEMI</name>
<evidence type="ECO:0000313" key="3">
    <source>
        <dbReference type="Proteomes" id="UP001558652"/>
    </source>
</evidence>
<feature type="region of interest" description="Disordered" evidence="1">
    <location>
        <begin position="637"/>
        <end position="659"/>
    </location>
</feature>
<protein>
    <submittedName>
        <fullName evidence="2">Uncharacterized protein</fullName>
    </submittedName>
</protein>
<dbReference type="Proteomes" id="UP001558652">
    <property type="component" value="Unassembled WGS sequence"/>
</dbReference>
<feature type="region of interest" description="Disordered" evidence="1">
    <location>
        <begin position="207"/>
        <end position="226"/>
    </location>
</feature>
<evidence type="ECO:0000256" key="1">
    <source>
        <dbReference type="SAM" id="MobiDB-lite"/>
    </source>
</evidence>
<evidence type="ECO:0000313" key="2">
    <source>
        <dbReference type="EMBL" id="KAL1130454.1"/>
    </source>
</evidence>
<dbReference type="AlphaFoldDB" id="A0ABD0Z4Z5"/>
<accession>A0ABD0Z4Z5</accession>
<feature type="compositionally biased region" description="Basic and acidic residues" evidence="1">
    <location>
        <begin position="646"/>
        <end position="659"/>
    </location>
</feature>
<gene>
    <name evidence="2" type="ORF">AAG570_011702</name>
</gene>
<feature type="region of interest" description="Disordered" evidence="1">
    <location>
        <begin position="445"/>
        <end position="473"/>
    </location>
</feature>
<keyword evidence="3" id="KW-1185">Reference proteome</keyword>
<dbReference type="EMBL" id="JBFDAA010000007">
    <property type="protein sequence ID" value="KAL1130454.1"/>
    <property type="molecule type" value="Genomic_DNA"/>
</dbReference>
<sequence>MASKRRNMFHKNKNRKQYTNYAFNSINYYVESTPNDPIIGTVVHLRQSAGGYRTEFGGRDLIGRLNTKSARTQSDLKGKMRQEAGHVENIRCALSQNGGGFSSGPFRDVLPLREVSIEVGQRFCTVCIIRINGDFRPGGGYFICKPSRPCWKTVRGRVEYSLWDWGLSSPLSLSDMSDGCERSCRAYARPAEFRLSFLTRGSPPHLAASSSWTADRPSESQTSVSLRMARQSFRDRLAERSDAGSGPHSPSSDRFDTYEEWSTGLIKTTYAQRNRRSNFDDVQAAEMAAKSKRQLAQNKPPVPVRNNFRELAVWCYHYNFDNITPITVPPLHSQLSYMKFVTSNGNKKCLVGYCGFKLIYRPPIQIFKSPSQQLACEKNKKEETSTSRKITPLAKQIAPGCRLFSHQASILESLQLYRELYIYPRNTTTKSEQRLLDQTISEVVDHRRQQQPQSNNSNRRQQQPHTARKHNLSLNKQSLPVNLKLYHYISDVRSARVFCEVVFSAKFLKIVSNFFHHRLCPFSCTEDFSEAISAINSMQQQVFASPHPLTLLIPLFCVVCVSQQTKPKGAPALRCNGHKKGQEEKMVTGSQLQPNIACPQRRLLSRHCVLRKKPPPKQLLPITVEKPYFGVDDQMNKTSEPNIRMKSPETKPQLKHEESKKRADNHLLLTFQSQHQIFKETCEEKPAIAGTPKLLHHVRRVVRCDWRFSEARVGSLLVERMAVSSAKEARSVAGCSGMSEVYTEYSRGLRMLPCGTPPFIGK</sequence>
<feature type="region of interest" description="Disordered" evidence="1">
    <location>
        <begin position="236"/>
        <end position="256"/>
    </location>
</feature>
<proteinExistence type="predicted"/>
<organism evidence="2 3">
    <name type="scientific">Ranatra chinensis</name>
    <dbReference type="NCBI Taxonomy" id="642074"/>
    <lineage>
        <taxon>Eukaryota</taxon>
        <taxon>Metazoa</taxon>
        <taxon>Ecdysozoa</taxon>
        <taxon>Arthropoda</taxon>
        <taxon>Hexapoda</taxon>
        <taxon>Insecta</taxon>
        <taxon>Pterygota</taxon>
        <taxon>Neoptera</taxon>
        <taxon>Paraneoptera</taxon>
        <taxon>Hemiptera</taxon>
        <taxon>Heteroptera</taxon>
        <taxon>Panheteroptera</taxon>
        <taxon>Nepomorpha</taxon>
        <taxon>Nepidae</taxon>
        <taxon>Ranatrinae</taxon>
        <taxon>Ranatra</taxon>
    </lineage>
</organism>
<feature type="compositionally biased region" description="Polar residues" evidence="1">
    <location>
        <begin position="208"/>
        <end position="225"/>
    </location>
</feature>
<feature type="compositionally biased region" description="Low complexity" evidence="1">
    <location>
        <begin position="450"/>
        <end position="464"/>
    </location>
</feature>
<reference evidence="2 3" key="1">
    <citation type="submission" date="2024-07" db="EMBL/GenBank/DDBJ databases">
        <title>Chromosome-level genome assembly of the water stick insect Ranatra chinensis (Heteroptera: Nepidae).</title>
        <authorList>
            <person name="Liu X."/>
        </authorList>
    </citation>
    <scope>NUCLEOTIDE SEQUENCE [LARGE SCALE GENOMIC DNA]</scope>
    <source>
        <strain evidence="2">Cailab_2021Rc</strain>
        <tissue evidence="2">Muscle</tissue>
    </source>
</reference>
<comment type="caution">
    <text evidence="2">The sequence shown here is derived from an EMBL/GenBank/DDBJ whole genome shotgun (WGS) entry which is preliminary data.</text>
</comment>